<proteinExistence type="predicted"/>
<evidence type="ECO:0000256" key="1">
    <source>
        <dbReference type="ARBA" id="ARBA00023002"/>
    </source>
</evidence>
<dbReference type="InterPro" id="IPR003819">
    <property type="entry name" value="TauD/TfdA-like"/>
</dbReference>
<dbReference type="Pfam" id="PF02668">
    <property type="entry name" value="TauD"/>
    <property type="match status" value="1"/>
</dbReference>
<dbReference type="SUPFAM" id="SSF51197">
    <property type="entry name" value="Clavaminate synthase-like"/>
    <property type="match status" value="1"/>
</dbReference>
<feature type="domain" description="TauD/TfdA-like" evidence="2">
    <location>
        <begin position="3"/>
        <end position="50"/>
    </location>
</feature>
<dbReference type="Proteomes" id="UP001057498">
    <property type="component" value="Chromosome"/>
</dbReference>
<protein>
    <recommendedName>
        <fullName evidence="2">TauD/TfdA-like domain-containing protein</fullName>
    </recommendedName>
</protein>
<organism evidence="3 4">
    <name type="scientific">Sphaerotilus microaerophilus</name>
    <dbReference type="NCBI Taxonomy" id="2914710"/>
    <lineage>
        <taxon>Bacteria</taxon>
        <taxon>Pseudomonadati</taxon>
        <taxon>Pseudomonadota</taxon>
        <taxon>Betaproteobacteria</taxon>
        <taxon>Burkholderiales</taxon>
        <taxon>Sphaerotilaceae</taxon>
        <taxon>Sphaerotilus</taxon>
    </lineage>
</organism>
<accession>A0ABN6PKC5</accession>
<dbReference type="InterPro" id="IPR042098">
    <property type="entry name" value="TauD-like_sf"/>
</dbReference>
<sequence>MVRLRAHILQPRFAYTHHWQVGDVVYWDNQVTLHARTPFDASERRVLKRISLAGRRPF</sequence>
<evidence type="ECO:0000259" key="2">
    <source>
        <dbReference type="Pfam" id="PF02668"/>
    </source>
</evidence>
<evidence type="ECO:0000313" key="3">
    <source>
        <dbReference type="EMBL" id="BDI05641.1"/>
    </source>
</evidence>
<keyword evidence="1" id="KW-0560">Oxidoreductase</keyword>
<reference evidence="3" key="1">
    <citation type="submission" date="2022-04" db="EMBL/GenBank/DDBJ databases">
        <title>Whole genome sequence of Sphaerotilus sp. FB-5.</title>
        <authorList>
            <person name="Takeda M."/>
            <person name="Narihara S."/>
            <person name="Akimoto M."/>
            <person name="Akimoto R."/>
            <person name="Nishiyashiki S."/>
            <person name="Murakami T."/>
        </authorList>
    </citation>
    <scope>NUCLEOTIDE SEQUENCE</scope>
    <source>
        <strain evidence="3">FB-5</strain>
    </source>
</reference>
<keyword evidence="4" id="KW-1185">Reference proteome</keyword>
<dbReference type="Gene3D" id="3.60.130.10">
    <property type="entry name" value="Clavaminate synthase-like"/>
    <property type="match status" value="1"/>
</dbReference>
<dbReference type="EMBL" id="AP025730">
    <property type="protein sequence ID" value="BDI05641.1"/>
    <property type="molecule type" value="Genomic_DNA"/>
</dbReference>
<evidence type="ECO:0000313" key="4">
    <source>
        <dbReference type="Proteomes" id="UP001057498"/>
    </source>
</evidence>
<name>A0ABN6PKC5_9BURK</name>
<gene>
    <name evidence="3" type="ORF">CATMQ487_26110</name>
</gene>